<keyword evidence="1" id="KW-0732">Signal</keyword>
<protein>
    <submittedName>
        <fullName evidence="2">Uncharacterized protein</fullName>
    </submittedName>
</protein>
<evidence type="ECO:0000313" key="3">
    <source>
        <dbReference type="Proteomes" id="UP001642540"/>
    </source>
</evidence>
<organism evidence="2 3">
    <name type="scientific">Orchesella dallaii</name>
    <dbReference type="NCBI Taxonomy" id="48710"/>
    <lineage>
        <taxon>Eukaryota</taxon>
        <taxon>Metazoa</taxon>
        <taxon>Ecdysozoa</taxon>
        <taxon>Arthropoda</taxon>
        <taxon>Hexapoda</taxon>
        <taxon>Collembola</taxon>
        <taxon>Entomobryomorpha</taxon>
        <taxon>Entomobryoidea</taxon>
        <taxon>Orchesellidae</taxon>
        <taxon>Orchesellinae</taxon>
        <taxon>Orchesella</taxon>
    </lineage>
</organism>
<name>A0ABP1Q8W2_9HEXA</name>
<sequence length="303" mass="34940">MNKAAILVLVGCAISVAIATPPKTIKDLKSLSVPEKLALVTLSSLKPDKYGSITLKSLFSEDDYPWVDYFFVDIRSLIVQSIKVGEDAHVPEIGWSYRFEFCIWNFCIDDTLSLTSDSTFFAGQKRTTSINEVTPTSFRNNFHAPLFVWHSPNFLFNVTDNINNGQFLARDASLYINNLTLDTTFEYDYVEDLGLQITNLSIDFNINYMRFNIENISSVYSDGEVEYYDPIKTDYTIYLLSDWQNYRDYYIPSLIFRINCVLSGSRNDQERCEKETSYMTRDYHRMNVLQLFGAIGLGSLDRY</sequence>
<evidence type="ECO:0000256" key="1">
    <source>
        <dbReference type="SAM" id="SignalP"/>
    </source>
</evidence>
<feature type="signal peptide" evidence="1">
    <location>
        <begin position="1"/>
        <end position="19"/>
    </location>
</feature>
<comment type="caution">
    <text evidence="2">The sequence shown here is derived from an EMBL/GenBank/DDBJ whole genome shotgun (WGS) entry which is preliminary data.</text>
</comment>
<reference evidence="2 3" key="1">
    <citation type="submission" date="2024-08" db="EMBL/GenBank/DDBJ databases">
        <authorList>
            <person name="Cucini C."/>
            <person name="Frati F."/>
        </authorList>
    </citation>
    <scope>NUCLEOTIDE SEQUENCE [LARGE SCALE GENOMIC DNA]</scope>
</reference>
<feature type="chain" id="PRO_5046336322" evidence="1">
    <location>
        <begin position="20"/>
        <end position="303"/>
    </location>
</feature>
<proteinExistence type="predicted"/>
<accession>A0ABP1Q8W2</accession>
<dbReference type="EMBL" id="CAXLJM020000024">
    <property type="protein sequence ID" value="CAL8090989.1"/>
    <property type="molecule type" value="Genomic_DNA"/>
</dbReference>
<gene>
    <name evidence="2" type="ORF">ODALV1_LOCUS7796</name>
</gene>
<dbReference type="Proteomes" id="UP001642540">
    <property type="component" value="Unassembled WGS sequence"/>
</dbReference>
<keyword evidence="3" id="KW-1185">Reference proteome</keyword>
<evidence type="ECO:0000313" key="2">
    <source>
        <dbReference type="EMBL" id="CAL8090989.1"/>
    </source>
</evidence>